<dbReference type="AlphaFoldDB" id="A0A2W1BFU5"/>
<reference evidence="2 3" key="1">
    <citation type="journal article" date="2017" name="BMC Biol.">
        <title>Genomic innovations, transcriptional plasticity and gene loss underlying the evolution and divergence of two highly polyphagous and invasive Helicoverpa pest species.</title>
        <authorList>
            <person name="Pearce S.L."/>
            <person name="Clarke D.F."/>
            <person name="East P.D."/>
            <person name="Elfekih S."/>
            <person name="Gordon K.H."/>
            <person name="Jermiin L.S."/>
            <person name="McGaughran A."/>
            <person name="Oakeshott J.G."/>
            <person name="Papanikolaou A."/>
            <person name="Perera O.P."/>
            <person name="Rane R.V."/>
            <person name="Richards S."/>
            <person name="Tay W.T."/>
            <person name="Walsh T.K."/>
            <person name="Anderson A."/>
            <person name="Anderson C.J."/>
            <person name="Asgari S."/>
            <person name="Board P.G."/>
            <person name="Bretschneider A."/>
            <person name="Campbell P.M."/>
            <person name="Chertemps T."/>
            <person name="Christeller J.T."/>
            <person name="Coppin C.W."/>
            <person name="Downes S.J."/>
            <person name="Duan G."/>
            <person name="Farnsworth C.A."/>
            <person name="Good R.T."/>
            <person name="Han L.B."/>
            <person name="Han Y.C."/>
            <person name="Hatje K."/>
            <person name="Horne I."/>
            <person name="Huang Y.P."/>
            <person name="Hughes D.S."/>
            <person name="Jacquin-Joly E."/>
            <person name="James W."/>
            <person name="Jhangiani S."/>
            <person name="Kollmar M."/>
            <person name="Kuwar S.S."/>
            <person name="Li S."/>
            <person name="Liu N.Y."/>
            <person name="Maibeche M.T."/>
            <person name="Miller J.R."/>
            <person name="Montagne N."/>
            <person name="Perry T."/>
            <person name="Qu J."/>
            <person name="Song S.V."/>
            <person name="Sutton G.G."/>
            <person name="Vogel H."/>
            <person name="Walenz B.P."/>
            <person name="Xu W."/>
            <person name="Zhang H.J."/>
            <person name="Zou Z."/>
            <person name="Batterham P."/>
            <person name="Edwards O.R."/>
            <person name="Feyereisen R."/>
            <person name="Gibbs R.A."/>
            <person name="Heckel D.G."/>
            <person name="McGrath A."/>
            <person name="Robin C."/>
            <person name="Scherer S.E."/>
            <person name="Worley K.C."/>
            <person name="Wu Y.D."/>
        </authorList>
    </citation>
    <scope>NUCLEOTIDE SEQUENCE [LARGE SCALE GENOMIC DNA]</scope>
    <source>
        <strain evidence="2">Harm_GR_Male_#8</strain>
        <tissue evidence="2">Whole organism</tissue>
    </source>
</reference>
<dbReference type="OrthoDB" id="9888716at2759"/>
<organism evidence="2 3">
    <name type="scientific">Helicoverpa armigera</name>
    <name type="common">Cotton bollworm</name>
    <name type="synonym">Heliothis armigera</name>
    <dbReference type="NCBI Taxonomy" id="29058"/>
    <lineage>
        <taxon>Eukaryota</taxon>
        <taxon>Metazoa</taxon>
        <taxon>Ecdysozoa</taxon>
        <taxon>Arthropoda</taxon>
        <taxon>Hexapoda</taxon>
        <taxon>Insecta</taxon>
        <taxon>Pterygota</taxon>
        <taxon>Neoptera</taxon>
        <taxon>Endopterygota</taxon>
        <taxon>Lepidoptera</taxon>
        <taxon>Glossata</taxon>
        <taxon>Ditrysia</taxon>
        <taxon>Noctuoidea</taxon>
        <taxon>Noctuidae</taxon>
        <taxon>Heliothinae</taxon>
        <taxon>Helicoverpa</taxon>
    </lineage>
</organism>
<keyword evidence="3" id="KW-1185">Reference proteome</keyword>
<accession>A0A2W1BFU5</accession>
<feature type="region of interest" description="Disordered" evidence="1">
    <location>
        <begin position="352"/>
        <end position="383"/>
    </location>
</feature>
<feature type="region of interest" description="Disordered" evidence="1">
    <location>
        <begin position="137"/>
        <end position="163"/>
    </location>
</feature>
<evidence type="ECO:0000313" key="3">
    <source>
        <dbReference type="Proteomes" id="UP000249218"/>
    </source>
</evidence>
<feature type="region of interest" description="Disordered" evidence="1">
    <location>
        <begin position="262"/>
        <end position="295"/>
    </location>
</feature>
<feature type="region of interest" description="Disordered" evidence="1">
    <location>
        <begin position="402"/>
        <end position="438"/>
    </location>
</feature>
<feature type="compositionally biased region" description="Acidic residues" evidence="1">
    <location>
        <begin position="262"/>
        <end position="283"/>
    </location>
</feature>
<name>A0A2W1BFU5_HELAM</name>
<dbReference type="EMBL" id="KZ150173">
    <property type="protein sequence ID" value="PZC72595.1"/>
    <property type="molecule type" value="Genomic_DNA"/>
</dbReference>
<protein>
    <submittedName>
        <fullName evidence="2">Uncharacterized protein</fullName>
    </submittedName>
</protein>
<feature type="compositionally biased region" description="Polar residues" evidence="1">
    <location>
        <begin position="426"/>
        <end position="435"/>
    </location>
</feature>
<feature type="compositionally biased region" description="Acidic residues" evidence="1">
    <location>
        <begin position="137"/>
        <end position="151"/>
    </location>
</feature>
<evidence type="ECO:0000256" key="1">
    <source>
        <dbReference type="SAM" id="MobiDB-lite"/>
    </source>
</evidence>
<evidence type="ECO:0000313" key="2">
    <source>
        <dbReference type="EMBL" id="PZC72595.1"/>
    </source>
</evidence>
<dbReference type="Proteomes" id="UP000249218">
    <property type="component" value="Unassembled WGS sequence"/>
</dbReference>
<feature type="compositionally biased region" description="Low complexity" evidence="1">
    <location>
        <begin position="358"/>
        <end position="383"/>
    </location>
</feature>
<proteinExistence type="predicted"/>
<gene>
    <name evidence="2" type="primary">HaOG210901</name>
    <name evidence="2" type="ORF">B5X24_HaOG210901</name>
</gene>
<sequence length="474" mass="52536">MAPPDKKDSTKQAIIPYTTAVITVAGAEDEADSGVAYFVDEDGRYYYQPTVEGQEFVMNNQTTSQDTEGTQESDTMLTDQEAEGYQTVTLVPSETNGEVSYVLVVQEENKAMVNIDLKVDQSEAGEKGNDDVYNFEEEEAGEEASEEEDDAPEGRPKPQKKSKHTRLNFQCNFCSYTSHRRDFSSFLHMDKEDLDSLHDIRVVDPTNASEMMKLGLANNEMKRGELVTVTDGDGQQYVVLEVIQLEDGTEQQVAVVAPDYMEEDAQEEGEEEEEEEEEEEGDAEMSYGGKSSENDNNIKLEKEVDSCFGFDVGRKRKFVLRPVPPRVAYVETPDSPRVHPFQCLKNYKRKRSAPSCTEVSSSNAEVSSSNAKVSSSNTEVTSSEPRVSISVDICSADGNVKPNDEAAVSLSDNPQPSQAPAALAGSPQSRQTTRSPDGVREVVDRILEIYLEARLLYGATEIMHLCYSMDSLLK</sequence>